<evidence type="ECO:0000259" key="14">
    <source>
        <dbReference type="PROSITE" id="PS51194"/>
    </source>
</evidence>
<comment type="similarity">
    <text evidence="1">Belongs to the helicase family. RecQ subfamily.</text>
</comment>
<dbReference type="PROSITE" id="PS51192">
    <property type="entry name" value="HELICASE_ATP_BIND_1"/>
    <property type="match status" value="1"/>
</dbReference>
<keyword evidence="2" id="KW-0479">Metal-binding</keyword>
<feature type="domain" description="Helicase ATP-binding" evidence="13">
    <location>
        <begin position="25"/>
        <end position="193"/>
    </location>
</feature>
<dbReference type="InterPro" id="IPR001650">
    <property type="entry name" value="Helicase_C-like"/>
</dbReference>
<keyword evidence="7" id="KW-0238">DNA-binding</keyword>
<dbReference type="GO" id="GO:0003677">
    <property type="term" value="F:DNA binding"/>
    <property type="evidence" value="ECO:0007669"/>
    <property type="project" value="UniProtKB-KW"/>
</dbReference>
<evidence type="ECO:0000256" key="8">
    <source>
        <dbReference type="ARBA" id="ARBA00023235"/>
    </source>
</evidence>
<evidence type="ECO:0000259" key="13">
    <source>
        <dbReference type="PROSITE" id="PS51192"/>
    </source>
</evidence>
<dbReference type="InterPro" id="IPR004589">
    <property type="entry name" value="DNA_helicase_ATP-dep_RecQ"/>
</dbReference>
<keyword evidence="5 15" id="KW-0347">Helicase</keyword>
<accession>A0A7G5XEC1</accession>
<dbReference type="InterPro" id="IPR027417">
    <property type="entry name" value="P-loop_NTPase"/>
</dbReference>
<dbReference type="GO" id="GO:0030894">
    <property type="term" value="C:replisome"/>
    <property type="evidence" value="ECO:0007669"/>
    <property type="project" value="TreeGrafter"/>
</dbReference>
<dbReference type="SMART" id="SM00487">
    <property type="entry name" value="DEXDc"/>
    <property type="match status" value="1"/>
</dbReference>
<evidence type="ECO:0000256" key="3">
    <source>
        <dbReference type="ARBA" id="ARBA00022741"/>
    </source>
</evidence>
<dbReference type="GO" id="GO:0043590">
    <property type="term" value="C:bacterial nucleoid"/>
    <property type="evidence" value="ECO:0007669"/>
    <property type="project" value="TreeGrafter"/>
</dbReference>
<dbReference type="GO" id="GO:0016787">
    <property type="term" value="F:hydrolase activity"/>
    <property type="evidence" value="ECO:0007669"/>
    <property type="project" value="UniProtKB-KW"/>
</dbReference>
<dbReference type="CDD" id="cd18794">
    <property type="entry name" value="SF2_C_RecQ"/>
    <property type="match status" value="1"/>
</dbReference>
<dbReference type="GO" id="GO:0046872">
    <property type="term" value="F:metal ion binding"/>
    <property type="evidence" value="ECO:0007669"/>
    <property type="project" value="UniProtKB-KW"/>
</dbReference>
<keyword evidence="6" id="KW-0067">ATP-binding</keyword>
<dbReference type="SMART" id="SM00490">
    <property type="entry name" value="HELICc"/>
    <property type="match status" value="1"/>
</dbReference>
<dbReference type="EC" id="5.6.2.4" evidence="10"/>
<dbReference type="KEGG" id="lacs:H4075_17350"/>
<dbReference type="CDD" id="cd17920">
    <property type="entry name" value="DEXHc_RecQ"/>
    <property type="match status" value="1"/>
</dbReference>
<reference evidence="16" key="1">
    <citation type="submission" date="2020-08" db="EMBL/GenBank/DDBJ databases">
        <title>Lacibacter sp. S13-6-6 genome sequencing.</title>
        <authorList>
            <person name="Jin L."/>
        </authorList>
    </citation>
    <scope>NUCLEOTIDE SEQUENCE [LARGE SCALE GENOMIC DNA]</scope>
    <source>
        <strain evidence="16">S13-6-6</strain>
    </source>
</reference>
<dbReference type="InterPro" id="IPR011545">
    <property type="entry name" value="DEAD/DEAH_box_helicase_dom"/>
</dbReference>
<dbReference type="FunFam" id="3.40.50.300:FF:001389">
    <property type="entry name" value="ATP-dependent DNA helicase RecQ"/>
    <property type="match status" value="1"/>
</dbReference>
<evidence type="ECO:0000256" key="5">
    <source>
        <dbReference type="ARBA" id="ARBA00022806"/>
    </source>
</evidence>
<dbReference type="PROSITE" id="PS51194">
    <property type="entry name" value="HELICASE_CTER"/>
    <property type="match status" value="1"/>
</dbReference>
<dbReference type="InterPro" id="IPR014001">
    <property type="entry name" value="Helicase_ATP-bd"/>
</dbReference>
<evidence type="ECO:0000256" key="4">
    <source>
        <dbReference type="ARBA" id="ARBA00022801"/>
    </source>
</evidence>
<keyword evidence="3" id="KW-0547">Nucleotide-binding</keyword>
<keyword evidence="8" id="KW-0413">Isomerase</keyword>
<dbReference type="GO" id="GO:0005737">
    <property type="term" value="C:cytoplasm"/>
    <property type="evidence" value="ECO:0007669"/>
    <property type="project" value="TreeGrafter"/>
</dbReference>
<proteinExistence type="inferred from homology"/>
<dbReference type="AlphaFoldDB" id="A0A7G5XEC1"/>
<dbReference type="GO" id="GO:0005524">
    <property type="term" value="F:ATP binding"/>
    <property type="evidence" value="ECO:0007669"/>
    <property type="project" value="UniProtKB-KW"/>
</dbReference>
<dbReference type="Pfam" id="PF16124">
    <property type="entry name" value="RecQ_Zn_bind"/>
    <property type="match status" value="1"/>
</dbReference>
<gene>
    <name evidence="15" type="ORF">H4075_17350</name>
</gene>
<evidence type="ECO:0000313" key="15">
    <source>
        <dbReference type="EMBL" id="QNA43824.1"/>
    </source>
</evidence>
<name>A0A7G5XEC1_9BACT</name>
<dbReference type="GO" id="GO:0043138">
    <property type="term" value="F:3'-5' DNA helicase activity"/>
    <property type="evidence" value="ECO:0007669"/>
    <property type="project" value="UniProtKB-EC"/>
</dbReference>
<evidence type="ECO:0000313" key="16">
    <source>
        <dbReference type="Proteomes" id="UP000515344"/>
    </source>
</evidence>
<feature type="domain" description="Helicase C-terminal" evidence="14">
    <location>
        <begin position="217"/>
        <end position="360"/>
    </location>
</feature>
<dbReference type="Gene3D" id="1.10.10.10">
    <property type="entry name" value="Winged helix-like DNA-binding domain superfamily/Winged helix DNA-binding domain"/>
    <property type="match status" value="1"/>
</dbReference>
<organism evidence="15 16">
    <name type="scientific">Lacibacter sediminis</name>
    <dbReference type="NCBI Taxonomy" id="2760713"/>
    <lineage>
        <taxon>Bacteria</taxon>
        <taxon>Pseudomonadati</taxon>
        <taxon>Bacteroidota</taxon>
        <taxon>Chitinophagia</taxon>
        <taxon>Chitinophagales</taxon>
        <taxon>Chitinophagaceae</taxon>
        <taxon>Lacibacter</taxon>
    </lineage>
</organism>
<evidence type="ECO:0000256" key="9">
    <source>
        <dbReference type="ARBA" id="ARBA00034617"/>
    </source>
</evidence>
<dbReference type="RefSeq" id="WP_182802086.1">
    <property type="nucleotide sequence ID" value="NZ_CP060007.1"/>
</dbReference>
<evidence type="ECO:0000256" key="6">
    <source>
        <dbReference type="ARBA" id="ARBA00022840"/>
    </source>
</evidence>
<protein>
    <recommendedName>
        <fullName evidence="11">ATP-dependent DNA helicase RecQ</fullName>
        <ecNumber evidence="10">5.6.2.4</ecNumber>
    </recommendedName>
    <alternativeName>
        <fullName evidence="12">DNA 3'-5' helicase RecQ</fullName>
    </alternativeName>
</protein>
<dbReference type="Proteomes" id="UP000515344">
    <property type="component" value="Chromosome"/>
</dbReference>
<sequence>MQNLSSILQQYWGYSSFRPLQQEIIESVLSGKDTLALLPTGGGKSICYQVPALAKDGLCIVISPLIALMKDQVEALHRKDIRAAAIYTGMPFPQVKDILQMAVNEKLKFLYVSPERLETNLFLEYLPGMNIQLIAVDEAHCISQWGYDFRPSYLKIVNFRKELPGVPLLAVTASATPHVQDDICNKLQFRNHHIYKGSFLRPNVSFSVFRVESRINKILQILNNVQGCAIVYCKSRKMTQETAQLLQLHHISADYYHAGLSNDERSKRQEAWLKNETRVIVCTNAFGMGIDKPDVRVVIHHDMPDCLENYYQEAGRAGRDGQKSYAVLLHEEKDLHELKGLSAIRFPPVSEVKRVYQCLVNYLQLPSGSGELQWIEFDLNDFIKTFKLNVYTAVYALKTLEHEGWINYAEQIFLPAKVVFTASKQRLAEFEQQHPQLEPVMKGLLRTYGGIFDMESFISEKQLVTILKTDLDATKQSLYQLHQHGIINYSPQKEKPQLQFLENRPAVEDLFINPAHLLQRKEQFELRVNKMLDYITDSNTCRSKMIGTYFGDAAIGNCGVCDTCLQKKGNDLSPDEFESIRSFLKDRAGNNGLVVKELLTKMGSKQKDRVWKVIDHLIAEEKITLTKEGLMKFI</sequence>
<dbReference type="GO" id="GO:0006310">
    <property type="term" value="P:DNA recombination"/>
    <property type="evidence" value="ECO:0007669"/>
    <property type="project" value="InterPro"/>
</dbReference>
<dbReference type="NCBIfam" id="TIGR00614">
    <property type="entry name" value="recQ_fam"/>
    <property type="match status" value="1"/>
</dbReference>
<dbReference type="PANTHER" id="PTHR13710">
    <property type="entry name" value="DNA HELICASE RECQ FAMILY MEMBER"/>
    <property type="match status" value="1"/>
</dbReference>
<evidence type="ECO:0000256" key="12">
    <source>
        <dbReference type="ARBA" id="ARBA00044550"/>
    </source>
</evidence>
<evidence type="ECO:0000256" key="11">
    <source>
        <dbReference type="ARBA" id="ARBA00044535"/>
    </source>
</evidence>
<keyword evidence="16" id="KW-1185">Reference proteome</keyword>
<evidence type="ECO:0000256" key="10">
    <source>
        <dbReference type="ARBA" id="ARBA00034808"/>
    </source>
</evidence>
<dbReference type="GO" id="GO:0009378">
    <property type="term" value="F:four-way junction helicase activity"/>
    <property type="evidence" value="ECO:0007669"/>
    <property type="project" value="TreeGrafter"/>
</dbReference>
<dbReference type="EMBL" id="CP060007">
    <property type="protein sequence ID" value="QNA43824.1"/>
    <property type="molecule type" value="Genomic_DNA"/>
</dbReference>
<keyword evidence="4" id="KW-0378">Hydrolase</keyword>
<dbReference type="PANTHER" id="PTHR13710:SF105">
    <property type="entry name" value="ATP-DEPENDENT DNA HELICASE Q1"/>
    <property type="match status" value="1"/>
</dbReference>
<evidence type="ECO:0000256" key="2">
    <source>
        <dbReference type="ARBA" id="ARBA00022723"/>
    </source>
</evidence>
<evidence type="ECO:0000256" key="7">
    <source>
        <dbReference type="ARBA" id="ARBA00023125"/>
    </source>
</evidence>
<dbReference type="InterPro" id="IPR032284">
    <property type="entry name" value="RecQ_Zn-bd"/>
</dbReference>
<dbReference type="Pfam" id="PF00271">
    <property type="entry name" value="Helicase_C"/>
    <property type="match status" value="1"/>
</dbReference>
<dbReference type="InterPro" id="IPR036388">
    <property type="entry name" value="WH-like_DNA-bd_sf"/>
</dbReference>
<comment type="catalytic activity">
    <reaction evidence="9">
        <text>Couples ATP hydrolysis with the unwinding of duplex DNA by translocating in the 3'-5' direction.</text>
        <dbReference type="EC" id="5.6.2.4"/>
    </reaction>
</comment>
<dbReference type="GO" id="GO:0006281">
    <property type="term" value="P:DNA repair"/>
    <property type="evidence" value="ECO:0007669"/>
    <property type="project" value="TreeGrafter"/>
</dbReference>
<dbReference type="Gene3D" id="3.40.50.300">
    <property type="entry name" value="P-loop containing nucleotide triphosphate hydrolases"/>
    <property type="match status" value="2"/>
</dbReference>
<dbReference type="Pfam" id="PF00270">
    <property type="entry name" value="DEAD"/>
    <property type="match status" value="1"/>
</dbReference>
<dbReference type="SUPFAM" id="SSF52540">
    <property type="entry name" value="P-loop containing nucleoside triphosphate hydrolases"/>
    <property type="match status" value="1"/>
</dbReference>
<evidence type="ECO:0000256" key="1">
    <source>
        <dbReference type="ARBA" id="ARBA00005446"/>
    </source>
</evidence>